<evidence type="ECO:0000313" key="3">
    <source>
        <dbReference type="Proteomes" id="UP000663842"/>
    </source>
</evidence>
<evidence type="ECO:0000313" key="2">
    <source>
        <dbReference type="EMBL" id="CAF4069733.1"/>
    </source>
</evidence>
<evidence type="ECO:0000256" key="1">
    <source>
        <dbReference type="SAM" id="MobiDB-lite"/>
    </source>
</evidence>
<gene>
    <name evidence="2" type="ORF">UXM345_LOCUS20361</name>
</gene>
<dbReference type="AlphaFoldDB" id="A0A819T2X6"/>
<dbReference type="Proteomes" id="UP000663842">
    <property type="component" value="Unassembled WGS sequence"/>
</dbReference>
<protein>
    <submittedName>
        <fullName evidence="2">Uncharacterized protein</fullName>
    </submittedName>
</protein>
<comment type="caution">
    <text evidence="2">The sequence shown here is derived from an EMBL/GenBank/DDBJ whole genome shotgun (WGS) entry which is preliminary data.</text>
</comment>
<feature type="compositionally biased region" description="Polar residues" evidence="1">
    <location>
        <begin position="87"/>
        <end position="107"/>
    </location>
</feature>
<feature type="region of interest" description="Disordered" evidence="1">
    <location>
        <begin position="85"/>
        <end position="107"/>
    </location>
</feature>
<organism evidence="2 3">
    <name type="scientific">Rotaria magnacalcarata</name>
    <dbReference type="NCBI Taxonomy" id="392030"/>
    <lineage>
        <taxon>Eukaryota</taxon>
        <taxon>Metazoa</taxon>
        <taxon>Spiralia</taxon>
        <taxon>Gnathifera</taxon>
        <taxon>Rotifera</taxon>
        <taxon>Eurotatoria</taxon>
        <taxon>Bdelloidea</taxon>
        <taxon>Philodinida</taxon>
        <taxon>Philodinidae</taxon>
        <taxon>Rotaria</taxon>
    </lineage>
</organism>
<name>A0A819T2X6_9BILA</name>
<accession>A0A819T2X6</accession>
<sequence length="107" mass="12256">MTISHLFLANKRQLIMMHFNCSTSDSSNRKVELKSSVYLIKNVLFVELLRSIENFFLIKKTAVNPGYTVNAAVSRNLVHRVKENRDVLSNNRDQYPHGSEQSISTSN</sequence>
<dbReference type="EMBL" id="CAJOBF010003027">
    <property type="protein sequence ID" value="CAF4069733.1"/>
    <property type="molecule type" value="Genomic_DNA"/>
</dbReference>
<proteinExistence type="predicted"/>
<reference evidence="2" key="1">
    <citation type="submission" date="2021-02" db="EMBL/GenBank/DDBJ databases">
        <authorList>
            <person name="Nowell W R."/>
        </authorList>
    </citation>
    <scope>NUCLEOTIDE SEQUENCE</scope>
</reference>